<accession>W9QP20</accession>
<evidence type="ECO:0000256" key="10">
    <source>
        <dbReference type="ARBA" id="ARBA00023170"/>
    </source>
</evidence>
<dbReference type="Pfam" id="PF00560">
    <property type="entry name" value="LRR_1"/>
    <property type="match status" value="1"/>
</dbReference>
<dbReference type="InterPro" id="IPR001611">
    <property type="entry name" value="Leu-rich_rpt"/>
</dbReference>
<evidence type="ECO:0000256" key="9">
    <source>
        <dbReference type="ARBA" id="ARBA00023136"/>
    </source>
</evidence>
<evidence type="ECO:0000313" key="13">
    <source>
        <dbReference type="Proteomes" id="UP000030645"/>
    </source>
</evidence>
<dbReference type="PANTHER" id="PTHR48052">
    <property type="entry name" value="UNNAMED PRODUCT"/>
    <property type="match status" value="1"/>
</dbReference>
<name>W9QP20_9ROSA</name>
<evidence type="ECO:0000256" key="2">
    <source>
        <dbReference type="ARBA" id="ARBA00009592"/>
    </source>
</evidence>
<keyword evidence="9" id="KW-0472">Membrane</keyword>
<dbReference type="InterPro" id="IPR032675">
    <property type="entry name" value="LRR_dom_sf"/>
</dbReference>
<keyword evidence="3" id="KW-1003">Cell membrane</keyword>
<sequence length="358" mass="39075">MTSTKNDDNNILHVSRLDFGNPPYPTCKKTTTFPFQIFNLPYLQSVFFFNCFTITNPNLVSNSSFASSSTLQQLSLRSNPALTGPIPPEISHLKSLKILTLSQNRLSGTIPEEIFSLTNLVHLDLSYNMLTGSVSDQLGNLKNLVGLDLSYNMIRNTIPSTIGQLGLLQKLDLSSNLLTGGIPSTIGKLNSLNPMSMNFLPLELGKLVRLQELRLADSGYSGTIPESFSQLKNLTTLSLQNKKLTGEIPRGFGGLPHIYHLNLSRNFLGGIVPFNASFLNRLGRNLDLSGNLGLCLSSSEAYSVKIGVTICGRNKINGGSDDLKQPLMSSHAPPFGNKFFLPSGFGVLVLHQMLFLLV</sequence>
<dbReference type="Gene3D" id="3.80.10.10">
    <property type="entry name" value="Ribonuclease Inhibitor"/>
    <property type="match status" value="3"/>
</dbReference>
<dbReference type="FunFam" id="3.80.10.10:FF:000041">
    <property type="entry name" value="LRR receptor-like serine/threonine-protein kinase ERECTA"/>
    <property type="match status" value="2"/>
</dbReference>
<comment type="subcellular location">
    <subcellularLocation>
        <location evidence="1">Cell membrane</location>
        <topology evidence="1">Single-pass type I membrane protein</topology>
    </subcellularLocation>
</comment>
<dbReference type="GO" id="GO:0005886">
    <property type="term" value="C:plasma membrane"/>
    <property type="evidence" value="ECO:0007669"/>
    <property type="project" value="UniProtKB-SubCell"/>
</dbReference>
<evidence type="ECO:0000256" key="4">
    <source>
        <dbReference type="ARBA" id="ARBA00022614"/>
    </source>
</evidence>
<dbReference type="Pfam" id="PF13855">
    <property type="entry name" value="LRR_8"/>
    <property type="match status" value="2"/>
</dbReference>
<comment type="similarity">
    <text evidence="2">Belongs to the RLP family.</text>
</comment>
<keyword evidence="6" id="KW-0732">Signal</keyword>
<keyword evidence="4" id="KW-0433">Leucine-rich repeat</keyword>
<proteinExistence type="inferred from homology"/>
<evidence type="ECO:0000256" key="3">
    <source>
        <dbReference type="ARBA" id="ARBA00022475"/>
    </source>
</evidence>
<protein>
    <submittedName>
        <fullName evidence="12">Protein TOO MANY MOUTHS</fullName>
    </submittedName>
</protein>
<evidence type="ECO:0000256" key="11">
    <source>
        <dbReference type="ARBA" id="ARBA00023180"/>
    </source>
</evidence>
<dbReference type="InterPro" id="IPR003591">
    <property type="entry name" value="Leu-rich_rpt_typical-subtyp"/>
</dbReference>
<evidence type="ECO:0000313" key="12">
    <source>
        <dbReference type="EMBL" id="EXB30287.1"/>
    </source>
</evidence>
<dbReference type="PRINTS" id="PR00019">
    <property type="entry name" value="LEURICHRPT"/>
</dbReference>
<organism evidence="12 13">
    <name type="scientific">Morus notabilis</name>
    <dbReference type="NCBI Taxonomy" id="981085"/>
    <lineage>
        <taxon>Eukaryota</taxon>
        <taxon>Viridiplantae</taxon>
        <taxon>Streptophyta</taxon>
        <taxon>Embryophyta</taxon>
        <taxon>Tracheophyta</taxon>
        <taxon>Spermatophyta</taxon>
        <taxon>Magnoliopsida</taxon>
        <taxon>eudicotyledons</taxon>
        <taxon>Gunneridae</taxon>
        <taxon>Pentapetalae</taxon>
        <taxon>rosids</taxon>
        <taxon>fabids</taxon>
        <taxon>Rosales</taxon>
        <taxon>Moraceae</taxon>
        <taxon>Moreae</taxon>
        <taxon>Morus</taxon>
    </lineage>
</organism>
<keyword evidence="10" id="KW-0675">Receptor</keyword>
<gene>
    <name evidence="12" type="ORF">L484_020928</name>
</gene>
<keyword evidence="7" id="KW-0677">Repeat</keyword>
<evidence type="ECO:0000256" key="6">
    <source>
        <dbReference type="ARBA" id="ARBA00022729"/>
    </source>
</evidence>
<evidence type="ECO:0000256" key="5">
    <source>
        <dbReference type="ARBA" id="ARBA00022692"/>
    </source>
</evidence>
<dbReference type="AlphaFoldDB" id="W9QP20"/>
<dbReference type="SMART" id="SM00369">
    <property type="entry name" value="LRR_TYP"/>
    <property type="match status" value="4"/>
</dbReference>
<keyword evidence="5" id="KW-0812">Transmembrane</keyword>
<keyword evidence="13" id="KW-1185">Reference proteome</keyword>
<evidence type="ECO:0000256" key="7">
    <source>
        <dbReference type="ARBA" id="ARBA00022737"/>
    </source>
</evidence>
<dbReference type="PANTHER" id="PTHR48052:SF8">
    <property type="entry name" value="LRR RECEPTOR-LIKE SERINE_THREONINE-PROTEIN KINASE FLS2"/>
    <property type="match status" value="1"/>
</dbReference>
<evidence type="ECO:0000256" key="8">
    <source>
        <dbReference type="ARBA" id="ARBA00022989"/>
    </source>
</evidence>
<dbReference type="EMBL" id="KE343479">
    <property type="protein sequence ID" value="EXB30287.1"/>
    <property type="molecule type" value="Genomic_DNA"/>
</dbReference>
<keyword evidence="8" id="KW-1133">Transmembrane helix</keyword>
<evidence type="ECO:0000256" key="1">
    <source>
        <dbReference type="ARBA" id="ARBA00004251"/>
    </source>
</evidence>
<dbReference type="Proteomes" id="UP000030645">
    <property type="component" value="Unassembled WGS sequence"/>
</dbReference>
<dbReference type="SUPFAM" id="SSF52058">
    <property type="entry name" value="L domain-like"/>
    <property type="match status" value="1"/>
</dbReference>
<dbReference type="eggNOG" id="KOG0619">
    <property type="taxonomic scope" value="Eukaryota"/>
</dbReference>
<dbReference type="STRING" id="981085.W9QP20"/>
<keyword evidence="11" id="KW-0325">Glycoprotein</keyword>
<reference evidence="13" key="1">
    <citation type="submission" date="2013-01" db="EMBL/GenBank/DDBJ databases">
        <title>Draft Genome Sequence of a Mulberry Tree, Morus notabilis C.K. Schneid.</title>
        <authorList>
            <person name="He N."/>
            <person name="Zhao S."/>
        </authorList>
    </citation>
    <scope>NUCLEOTIDE SEQUENCE</scope>
</reference>